<protein>
    <submittedName>
        <fullName evidence="1">Uncharacterized protein</fullName>
    </submittedName>
</protein>
<proteinExistence type="predicted"/>
<evidence type="ECO:0000313" key="2">
    <source>
        <dbReference type="Proteomes" id="UP001595891"/>
    </source>
</evidence>
<name>A0ABV9EDV8_9ACTN</name>
<evidence type="ECO:0000313" key="1">
    <source>
        <dbReference type="EMBL" id="MFC4586520.1"/>
    </source>
</evidence>
<reference evidence="2" key="1">
    <citation type="journal article" date="2019" name="Int. J. Syst. Evol. Microbiol.">
        <title>The Global Catalogue of Microorganisms (GCM) 10K type strain sequencing project: providing services to taxonomists for standard genome sequencing and annotation.</title>
        <authorList>
            <consortium name="The Broad Institute Genomics Platform"/>
            <consortium name="The Broad Institute Genome Sequencing Center for Infectious Disease"/>
            <person name="Wu L."/>
            <person name="Ma J."/>
        </authorList>
    </citation>
    <scope>NUCLEOTIDE SEQUENCE [LARGE SCALE GENOMIC DNA]</scope>
    <source>
        <strain evidence="2">CCUG 49560</strain>
    </source>
</reference>
<organism evidence="1 2">
    <name type="scientific">Sphaerisporangium corydalis</name>
    <dbReference type="NCBI Taxonomy" id="1441875"/>
    <lineage>
        <taxon>Bacteria</taxon>
        <taxon>Bacillati</taxon>
        <taxon>Actinomycetota</taxon>
        <taxon>Actinomycetes</taxon>
        <taxon>Streptosporangiales</taxon>
        <taxon>Streptosporangiaceae</taxon>
        <taxon>Sphaerisporangium</taxon>
    </lineage>
</organism>
<keyword evidence="2" id="KW-1185">Reference proteome</keyword>
<accession>A0ABV9EDV8</accession>
<dbReference type="RefSeq" id="WP_262841481.1">
    <property type="nucleotide sequence ID" value="NZ_JANZYP010000005.1"/>
</dbReference>
<sequence length="109" mass="12375">MSGRLETVLSAFEGNAGHGVHVPRCRGTDGTERVTWYPATRRVDRARTLRWTCECRSTVYYLMAGGGLAWIRRIGRQDDPAGPKATETDHMTYPEAERLWHHILLGHAR</sequence>
<dbReference type="Proteomes" id="UP001595891">
    <property type="component" value="Unassembled WGS sequence"/>
</dbReference>
<dbReference type="EMBL" id="JBHSFN010000005">
    <property type="protein sequence ID" value="MFC4586520.1"/>
    <property type="molecule type" value="Genomic_DNA"/>
</dbReference>
<comment type="caution">
    <text evidence="1">The sequence shown here is derived from an EMBL/GenBank/DDBJ whole genome shotgun (WGS) entry which is preliminary data.</text>
</comment>
<gene>
    <name evidence="1" type="ORF">ACFO8L_10575</name>
</gene>